<dbReference type="SUPFAM" id="SSF51261">
    <property type="entry name" value="Duplicated hybrid motif"/>
    <property type="match status" value="1"/>
</dbReference>
<feature type="region of interest" description="Disordered" evidence="2">
    <location>
        <begin position="484"/>
        <end position="505"/>
    </location>
</feature>
<feature type="compositionally biased region" description="Polar residues" evidence="2">
    <location>
        <begin position="397"/>
        <end position="409"/>
    </location>
</feature>
<dbReference type="InterPro" id="IPR011055">
    <property type="entry name" value="Dup_hybrid_motif"/>
</dbReference>
<evidence type="ECO:0000256" key="2">
    <source>
        <dbReference type="SAM" id="MobiDB-lite"/>
    </source>
</evidence>
<feature type="compositionally biased region" description="Polar residues" evidence="2">
    <location>
        <begin position="439"/>
        <end position="454"/>
    </location>
</feature>
<dbReference type="EMBL" id="JAZBJZ010000044">
    <property type="protein sequence ID" value="MEE3717538.1"/>
    <property type="molecule type" value="Genomic_DNA"/>
</dbReference>
<evidence type="ECO:0000313" key="5">
    <source>
        <dbReference type="Proteomes" id="UP001333818"/>
    </source>
</evidence>
<dbReference type="InterPro" id="IPR018392">
    <property type="entry name" value="LysM"/>
</dbReference>
<feature type="domain" description="LysM" evidence="3">
    <location>
        <begin position="54"/>
        <end position="98"/>
    </location>
</feature>
<keyword evidence="1" id="KW-0175">Coiled coil</keyword>
<organism evidence="4 5">
    <name type="scientific">Tumidithrix elongata BACA0141</name>
    <dbReference type="NCBI Taxonomy" id="2716417"/>
    <lineage>
        <taxon>Bacteria</taxon>
        <taxon>Bacillati</taxon>
        <taxon>Cyanobacteriota</taxon>
        <taxon>Cyanophyceae</taxon>
        <taxon>Pseudanabaenales</taxon>
        <taxon>Pseudanabaenaceae</taxon>
        <taxon>Tumidithrix</taxon>
        <taxon>Tumidithrix elongata</taxon>
    </lineage>
</organism>
<protein>
    <submittedName>
        <fullName evidence="4">LysM peptidoglycan-binding domain-containing protein</fullName>
    </submittedName>
</protein>
<dbReference type="Gene3D" id="3.10.350.10">
    <property type="entry name" value="LysM domain"/>
    <property type="match status" value="3"/>
</dbReference>
<evidence type="ECO:0000313" key="4">
    <source>
        <dbReference type="EMBL" id="MEE3717538.1"/>
    </source>
</evidence>
<dbReference type="InterPro" id="IPR050570">
    <property type="entry name" value="Cell_wall_metabolism_enzyme"/>
</dbReference>
<dbReference type="Pfam" id="PF01476">
    <property type="entry name" value="LysM"/>
    <property type="match status" value="3"/>
</dbReference>
<feature type="region of interest" description="Disordered" evidence="2">
    <location>
        <begin position="439"/>
        <end position="462"/>
    </location>
</feature>
<gene>
    <name evidence="4" type="ORF">V2H45_12310</name>
</gene>
<dbReference type="SMART" id="SM00257">
    <property type="entry name" value="LysM"/>
    <property type="match status" value="3"/>
</dbReference>
<sequence>MLINQQTSKDLKVSPVAPSSRTLTDVMAQNQERKYEMARAAIASGAWDTPQGVIVHEVREDETLWQITQIYQIDAAAIAASNGISAATELQPGMKLVIPPVSGLVHKVKPGDTLESIATYYNIPKGEILKYTSLESPDFLAVDQPLVIPGNVATLIQVKDEHIKKKLIAERERLERRLNEIQGKPVLVSSNTTNSAARSPEAAIKKQPKFTTHQVQNGDTIETVARRYGTSQKAIIEANKLDNPHWLELNQELKIPSNDTVPTLQTVASVNVKPSKQVPSTVSDQFRTSPVPELTASALPDTARSNANNLGTRVTAATPMVPPTIASAPRLSPWDGLMQLTGGNATKNLPTQPAQEDLSAQQRPATSSTSLPVASEPAIRVATALFPFTPDKLLEQPNASSSNARTSLPSGAPAVEPSVQLPRPTFAVPSIASSLVTSVTEQNPSLQRTPSEVSAQPAAEPSVRIPRQIAAAISISVPSEISAEQGTVTQNTPASAQTTGQPVSEPTVQIPNRVAAATLVPAVPSTRVVEQNSSVQQIPVNNVVPQPAAEPKVQVPARTAAALAPSIPSSSAVEQNAKNGAPTEVALLPDPESRVRSLEVQRLESEVDQLNKKVREAEAKEAMRRAEAMKLASANLNPSSDLGRNFDAGREAIARPGDRSGGVAPELPTLTASAYLPDINSYGLSSGFIWPADGVLTSGFGWRWGRVHQGIDIAAPVGTPVMAAATGVIDYAGWNDGGYGNMIDIRHPDGTITRYGHLSAIYVTEGQSVSQTQVIAAMGSTGFSTGPHLHFEIRPNGGSAVDPMAFLASIQR</sequence>
<dbReference type="Pfam" id="PF01551">
    <property type="entry name" value="Peptidase_M23"/>
    <property type="match status" value="1"/>
</dbReference>
<comment type="caution">
    <text evidence="4">The sequence shown here is derived from an EMBL/GenBank/DDBJ whole genome shotgun (WGS) entry which is preliminary data.</text>
</comment>
<dbReference type="SUPFAM" id="SSF54106">
    <property type="entry name" value="LysM domain"/>
    <property type="match status" value="3"/>
</dbReference>
<feature type="coiled-coil region" evidence="1">
    <location>
        <begin position="600"/>
        <end position="627"/>
    </location>
</feature>
<dbReference type="InterPro" id="IPR016047">
    <property type="entry name" value="M23ase_b-sheet_dom"/>
</dbReference>
<feature type="domain" description="LysM" evidence="3">
    <location>
        <begin position="104"/>
        <end position="148"/>
    </location>
</feature>
<dbReference type="PANTHER" id="PTHR21666:SF270">
    <property type="entry name" value="MUREIN HYDROLASE ACTIVATOR ENVC"/>
    <property type="match status" value="1"/>
</dbReference>
<dbReference type="AlphaFoldDB" id="A0AAW9Q3Z5"/>
<dbReference type="PANTHER" id="PTHR21666">
    <property type="entry name" value="PEPTIDASE-RELATED"/>
    <property type="match status" value="1"/>
</dbReference>
<name>A0AAW9Q3Z5_9CYAN</name>
<feature type="compositionally biased region" description="Polar residues" evidence="2">
    <location>
        <begin position="341"/>
        <end position="372"/>
    </location>
</feature>
<dbReference type="CDD" id="cd12797">
    <property type="entry name" value="M23_peptidase"/>
    <property type="match status" value="1"/>
</dbReference>
<evidence type="ECO:0000259" key="3">
    <source>
        <dbReference type="PROSITE" id="PS51782"/>
    </source>
</evidence>
<reference evidence="4" key="1">
    <citation type="submission" date="2024-01" db="EMBL/GenBank/DDBJ databases">
        <title>Bank of Algae and Cyanobacteria of the Azores (BACA) strain genomes.</title>
        <authorList>
            <person name="Luz R."/>
            <person name="Cordeiro R."/>
            <person name="Fonseca A."/>
            <person name="Goncalves V."/>
        </authorList>
    </citation>
    <scope>NUCLEOTIDE SEQUENCE</scope>
    <source>
        <strain evidence="4">BACA0141</strain>
    </source>
</reference>
<dbReference type="GO" id="GO:0004222">
    <property type="term" value="F:metalloendopeptidase activity"/>
    <property type="evidence" value="ECO:0007669"/>
    <property type="project" value="TreeGrafter"/>
</dbReference>
<feature type="domain" description="LysM" evidence="3">
    <location>
        <begin position="211"/>
        <end position="255"/>
    </location>
</feature>
<keyword evidence="5" id="KW-1185">Reference proteome</keyword>
<accession>A0AAW9Q3Z5</accession>
<dbReference type="CDD" id="cd00118">
    <property type="entry name" value="LysM"/>
    <property type="match status" value="3"/>
</dbReference>
<proteinExistence type="predicted"/>
<evidence type="ECO:0000256" key="1">
    <source>
        <dbReference type="SAM" id="Coils"/>
    </source>
</evidence>
<dbReference type="InterPro" id="IPR036779">
    <property type="entry name" value="LysM_dom_sf"/>
</dbReference>
<dbReference type="Gene3D" id="2.70.70.10">
    <property type="entry name" value="Glucose Permease (Domain IIA)"/>
    <property type="match status" value="1"/>
</dbReference>
<feature type="region of interest" description="Disordered" evidence="2">
    <location>
        <begin position="393"/>
        <end position="418"/>
    </location>
</feature>
<dbReference type="Proteomes" id="UP001333818">
    <property type="component" value="Unassembled WGS sequence"/>
</dbReference>
<dbReference type="PROSITE" id="PS51782">
    <property type="entry name" value="LYSM"/>
    <property type="match status" value="3"/>
</dbReference>
<feature type="region of interest" description="Disordered" evidence="2">
    <location>
        <begin position="332"/>
        <end position="374"/>
    </location>
</feature>